<dbReference type="GO" id="GO:0071972">
    <property type="term" value="F:peptidoglycan L,D-transpeptidase activity"/>
    <property type="evidence" value="ECO:0007669"/>
    <property type="project" value="TreeGrafter"/>
</dbReference>
<dbReference type="Proteomes" id="UP000320314">
    <property type="component" value="Unassembled WGS sequence"/>
</dbReference>
<evidence type="ECO:0000256" key="7">
    <source>
        <dbReference type="PROSITE-ProRule" id="PRU01373"/>
    </source>
</evidence>
<name>A0A506UBF8_9HYPH</name>
<evidence type="ECO:0000256" key="6">
    <source>
        <dbReference type="ARBA" id="ARBA00023316"/>
    </source>
</evidence>
<keyword evidence="6 7" id="KW-0961">Cell wall biogenesis/degradation</keyword>
<evidence type="ECO:0000313" key="11">
    <source>
        <dbReference type="EMBL" id="TPW30471.1"/>
    </source>
</evidence>
<dbReference type="InterPro" id="IPR005490">
    <property type="entry name" value="LD_TPept_cat_dom"/>
</dbReference>
<feature type="chain" id="PRO_5021456655" evidence="9">
    <location>
        <begin position="27"/>
        <end position="447"/>
    </location>
</feature>
<dbReference type="EMBL" id="VHLH01000006">
    <property type="protein sequence ID" value="TPW30471.1"/>
    <property type="molecule type" value="Genomic_DNA"/>
</dbReference>
<comment type="caution">
    <text evidence="11">The sequence shown here is derived from an EMBL/GenBank/DDBJ whole genome shotgun (WGS) entry which is preliminary data.</text>
</comment>
<dbReference type="CDD" id="cd16913">
    <property type="entry name" value="YkuD_like"/>
    <property type="match status" value="1"/>
</dbReference>
<keyword evidence="12" id="KW-1185">Reference proteome</keyword>
<dbReference type="GO" id="GO:0008360">
    <property type="term" value="P:regulation of cell shape"/>
    <property type="evidence" value="ECO:0007669"/>
    <property type="project" value="UniProtKB-UniRule"/>
</dbReference>
<dbReference type="InterPro" id="IPR050979">
    <property type="entry name" value="LD-transpeptidase"/>
</dbReference>
<organism evidence="11 12">
    <name type="scientific">Pararhizobium mangrovi</name>
    <dbReference type="NCBI Taxonomy" id="2590452"/>
    <lineage>
        <taxon>Bacteria</taxon>
        <taxon>Pseudomonadati</taxon>
        <taxon>Pseudomonadota</taxon>
        <taxon>Alphaproteobacteria</taxon>
        <taxon>Hyphomicrobiales</taxon>
        <taxon>Rhizobiaceae</taxon>
        <taxon>Rhizobium/Agrobacterium group</taxon>
        <taxon>Pararhizobium</taxon>
    </lineage>
</organism>
<dbReference type="PANTHER" id="PTHR30582:SF30">
    <property type="entry name" value="BLR4375 PROTEIN"/>
    <property type="match status" value="1"/>
</dbReference>
<dbReference type="PANTHER" id="PTHR30582">
    <property type="entry name" value="L,D-TRANSPEPTIDASE"/>
    <property type="match status" value="1"/>
</dbReference>
<keyword evidence="4 7" id="KW-0133">Cell shape</keyword>
<dbReference type="Pfam" id="PF03734">
    <property type="entry name" value="YkuD"/>
    <property type="match status" value="1"/>
</dbReference>
<dbReference type="GO" id="GO:0071555">
    <property type="term" value="P:cell wall organization"/>
    <property type="evidence" value="ECO:0007669"/>
    <property type="project" value="UniProtKB-UniRule"/>
</dbReference>
<comment type="similarity">
    <text evidence="2">Belongs to the YkuD family.</text>
</comment>
<feature type="domain" description="L,D-TPase catalytic" evidence="10">
    <location>
        <begin position="312"/>
        <end position="445"/>
    </location>
</feature>
<dbReference type="UniPathway" id="UPA00219"/>
<feature type="active site" description="Nucleophile" evidence="7">
    <location>
        <position position="421"/>
    </location>
</feature>
<evidence type="ECO:0000259" key="10">
    <source>
        <dbReference type="PROSITE" id="PS52029"/>
    </source>
</evidence>
<evidence type="ECO:0000256" key="5">
    <source>
        <dbReference type="ARBA" id="ARBA00022984"/>
    </source>
</evidence>
<feature type="region of interest" description="Disordered" evidence="8">
    <location>
        <begin position="81"/>
        <end position="164"/>
    </location>
</feature>
<dbReference type="AlphaFoldDB" id="A0A506UBF8"/>
<comment type="pathway">
    <text evidence="1 7">Cell wall biogenesis; peptidoglycan biosynthesis.</text>
</comment>
<dbReference type="InterPro" id="IPR038063">
    <property type="entry name" value="Transpep_catalytic_dom"/>
</dbReference>
<dbReference type="SUPFAM" id="SSF141523">
    <property type="entry name" value="L,D-transpeptidase catalytic domain-like"/>
    <property type="match status" value="1"/>
</dbReference>
<feature type="compositionally biased region" description="Polar residues" evidence="8">
    <location>
        <begin position="134"/>
        <end position="147"/>
    </location>
</feature>
<protein>
    <submittedName>
        <fullName evidence="11">L,D-transpeptidase</fullName>
    </submittedName>
</protein>
<gene>
    <name evidence="11" type="ORF">FJU11_05340</name>
</gene>
<feature type="signal peptide" evidence="9">
    <location>
        <begin position="1"/>
        <end position="26"/>
    </location>
</feature>
<dbReference type="GO" id="GO:0016740">
    <property type="term" value="F:transferase activity"/>
    <property type="evidence" value="ECO:0007669"/>
    <property type="project" value="UniProtKB-KW"/>
</dbReference>
<evidence type="ECO:0000256" key="1">
    <source>
        <dbReference type="ARBA" id="ARBA00004752"/>
    </source>
</evidence>
<dbReference type="Gene3D" id="2.40.440.10">
    <property type="entry name" value="L,D-transpeptidase catalytic domain-like"/>
    <property type="match status" value="1"/>
</dbReference>
<evidence type="ECO:0000256" key="4">
    <source>
        <dbReference type="ARBA" id="ARBA00022960"/>
    </source>
</evidence>
<dbReference type="PROSITE" id="PS52029">
    <property type="entry name" value="LD_TPASE"/>
    <property type="match status" value="1"/>
</dbReference>
<keyword evidence="3" id="KW-0808">Transferase</keyword>
<keyword evidence="5 7" id="KW-0573">Peptidoglycan synthesis</keyword>
<proteinExistence type="inferred from homology"/>
<reference evidence="11 12" key="1">
    <citation type="submission" date="2019-06" db="EMBL/GenBank/DDBJ databases">
        <authorList>
            <person name="Li M."/>
        </authorList>
    </citation>
    <scope>NUCLEOTIDE SEQUENCE [LARGE SCALE GENOMIC DNA]</scope>
    <source>
        <strain evidence="11 12">BGMRC6574</strain>
    </source>
</reference>
<evidence type="ECO:0000256" key="2">
    <source>
        <dbReference type="ARBA" id="ARBA00005992"/>
    </source>
</evidence>
<keyword evidence="9" id="KW-0732">Signal</keyword>
<accession>A0A506UBF8</accession>
<feature type="active site" description="Proton donor/acceptor" evidence="7">
    <location>
        <position position="405"/>
    </location>
</feature>
<dbReference type="GO" id="GO:0018104">
    <property type="term" value="P:peptidoglycan-protein cross-linking"/>
    <property type="evidence" value="ECO:0007669"/>
    <property type="project" value="TreeGrafter"/>
</dbReference>
<evidence type="ECO:0000313" key="12">
    <source>
        <dbReference type="Proteomes" id="UP000320314"/>
    </source>
</evidence>
<evidence type="ECO:0000256" key="8">
    <source>
        <dbReference type="SAM" id="MobiDB-lite"/>
    </source>
</evidence>
<dbReference type="OrthoDB" id="9787225at2"/>
<sequence length="447" mass="47328">MISPAATAFLSATTLALLLSTGAASAQTIVDYGPEGPMVLVTPDGRVLDGIPEQGSVDVYWDPDGRRVLVGRDGRKVATEVPLDQLEGKRGYDRLPRSTRRGDVERQDLPSRRDQGGYTGLDRSRIPVIAAPDTQPQGNANNRTDTGNDAERPISPTTGNAEPSAADKLQVARLQVMLDRAGASPGVIDGRMGGNVNKALDAYATMTGQHPGPKDREAIRSKLMETGGPAFQKYTITPSDAAGPYVASVPSDYGKKAEMKQLGYTSTAEMLAERFHMDEDYLKALNPGANLSVPGTEIKVARPGRNVTGSVSLIVADKTKEQVRAYDANGNLLAAYPTTIGSTDTPSPSGTVTVEAVAKDPTYTYNPKINFKQGSNDKALTIPPGPNGPVGNMWIDLSKPTYGIHGTPEPSLIGKTNSHGCVRLTNWDAAELAAMVKKGVTVKFVGG</sequence>
<dbReference type="GO" id="GO:0005576">
    <property type="term" value="C:extracellular region"/>
    <property type="evidence" value="ECO:0007669"/>
    <property type="project" value="TreeGrafter"/>
</dbReference>
<evidence type="ECO:0000256" key="9">
    <source>
        <dbReference type="SAM" id="SignalP"/>
    </source>
</evidence>
<feature type="compositionally biased region" description="Basic and acidic residues" evidence="8">
    <location>
        <begin position="86"/>
        <end position="115"/>
    </location>
</feature>
<evidence type="ECO:0000256" key="3">
    <source>
        <dbReference type="ARBA" id="ARBA00022679"/>
    </source>
</evidence>